<feature type="transmembrane region" description="Helical" evidence="7">
    <location>
        <begin position="141"/>
        <end position="162"/>
    </location>
</feature>
<keyword evidence="4 7" id="KW-0812">Transmembrane</keyword>
<dbReference type="RefSeq" id="WP_006770683.1">
    <property type="nucleotide sequence ID" value="NZ_BQNJ01000001.1"/>
</dbReference>
<dbReference type="PROSITE" id="PS50928">
    <property type="entry name" value="ABC_TM1"/>
    <property type="match status" value="1"/>
</dbReference>
<keyword evidence="5 7" id="KW-1133">Transmembrane helix</keyword>
<feature type="transmembrane region" description="Helical" evidence="7">
    <location>
        <begin position="244"/>
        <end position="262"/>
    </location>
</feature>
<dbReference type="Gene3D" id="1.10.3720.10">
    <property type="entry name" value="MetI-like"/>
    <property type="match status" value="1"/>
</dbReference>
<evidence type="ECO:0000313" key="9">
    <source>
        <dbReference type="Proteomes" id="UP001055091"/>
    </source>
</evidence>
<keyword evidence="3" id="KW-1003">Cell membrane</keyword>
<evidence type="ECO:0000313" key="8">
    <source>
        <dbReference type="EMBL" id="GKH01185.1"/>
    </source>
</evidence>
<evidence type="ECO:0000256" key="5">
    <source>
        <dbReference type="ARBA" id="ARBA00022989"/>
    </source>
</evidence>
<feature type="transmembrane region" description="Helical" evidence="7">
    <location>
        <begin position="72"/>
        <end position="96"/>
    </location>
</feature>
<evidence type="ECO:0000256" key="1">
    <source>
        <dbReference type="ARBA" id="ARBA00004651"/>
    </source>
</evidence>
<dbReference type="GO" id="GO:0055085">
    <property type="term" value="P:transmembrane transport"/>
    <property type="evidence" value="ECO:0007669"/>
    <property type="project" value="InterPro"/>
</dbReference>
<proteinExistence type="inferred from homology"/>
<comment type="caution">
    <text evidence="8">The sequence shown here is derived from an EMBL/GenBank/DDBJ whole genome shotgun (WGS) entry which is preliminary data.</text>
</comment>
<dbReference type="Pfam" id="PF00528">
    <property type="entry name" value="BPD_transp_1"/>
    <property type="match status" value="1"/>
</dbReference>
<feature type="transmembrane region" description="Helical" evidence="7">
    <location>
        <begin position="12"/>
        <end position="33"/>
    </location>
</feature>
<dbReference type="SUPFAM" id="SSF161098">
    <property type="entry name" value="MetI-like"/>
    <property type="match status" value="1"/>
</dbReference>
<sequence length="277" mass="31036">MQTKTKKICAAGLKWILLLLLTFLFLMPVIWVICSSFKSVGELFSWPPSLLGKNPSLDNYTKAMAEGHFGVYFFNTVFVSLVATFLTIVVNVMSGYAFAKYHFKGDKILFGIVLATLMVPLEVIMIPIFKVIVATHLYNNLWGLIIPAVASPTAVFLVRQYYVGIPDAYMEAARIDGASELNILLKIMLPMAKPVISVLCIFSFMWRWNDYLWPKLVINGKERYTIQLALANYSGEYSVDWNSLLAMSVISMIPVIVVFVTLQKYIIGGMTAGGVKE</sequence>
<comment type="similarity">
    <text evidence="7">Belongs to the binding-protein-dependent transport system permease family.</text>
</comment>
<protein>
    <submittedName>
        <fullName evidence="8">Sugar ABC transporter permease</fullName>
    </submittedName>
</protein>
<keyword evidence="2 7" id="KW-0813">Transport</keyword>
<reference evidence="8" key="1">
    <citation type="submission" date="2022-01" db="EMBL/GenBank/DDBJ databases">
        <title>Novel bile acid biosynthetic pathways are enriched in the microbiome of centenarians.</title>
        <authorList>
            <person name="Sato Y."/>
            <person name="Atarashi K."/>
            <person name="Plichta R.D."/>
            <person name="Arai Y."/>
            <person name="Sasajima S."/>
            <person name="Kearney M.S."/>
            <person name="Suda W."/>
            <person name="Takeshita K."/>
            <person name="Sasaki T."/>
            <person name="Okamoto S."/>
            <person name="Skelly N.A."/>
            <person name="Okamura Y."/>
            <person name="Vlamakis H."/>
            <person name="Li Y."/>
            <person name="Tanoue T."/>
            <person name="Takei H."/>
            <person name="Nittono H."/>
            <person name="Narushima S."/>
            <person name="Irie J."/>
            <person name="Itoh H."/>
            <person name="Moriya K."/>
            <person name="Sugiura Y."/>
            <person name="Suematsu M."/>
            <person name="Moritoki N."/>
            <person name="Shibata S."/>
            <person name="Littman R.D."/>
            <person name="Fischbach A.M."/>
            <person name="Uwamino Y."/>
            <person name="Inoue T."/>
            <person name="Honda A."/>
            <person name="Hattori M."/>
            <person name="Murai T."/>
            <person name="Xavier J.R."/>
            <person name="Hirose N."/>
            <person name="Honda K."/>
        </authorList>
    </citation>
    <scope>NUCLEOTIDE SEQUENCE</scope>
    <source>
        <strain evidence="8">CE91-St55</strain>
    </source>
</reference>
<dbReference type="EMBL" id="BQNJ01000001">
    <property type="protein sequence ID" value="GKH01185.1"/>
    <property type="molecule type" value="Genomic_DNA"/>
</dbReference>
<feature type="transmembrane region" description="Helical" evidence="7">
    <location>
        <begin position="183"/>
        <end position="206"/>
    </location>
</feature>
<dbReference type="CDD" id="cd06261">
    <property type="entry name" value="TM_PBP2"/>
    <property type="match status" value="1"/>
</dbReference>
<organism evidence="8 9">
    <name type="scientific">Hungatella hathewayi</name>
    <dbReference type="NCBI Taxonomy" id="154046"/>
    <lineage>
        <taxon>Bacteria</taxon>
        <taxon>Bacillati</taxon>
        <taxon>Bacillota</taxon>
        <taxon>Clostridia</taxon>
        <taxon>Lachnospirales</taxon>
        <taxon>Lachnospiraceae</taxon>
        <taxon>Hungatella</taxon>
    </lineage>
</organism>
<gene>
    <name evidence="8" type="ORF">CE91St55_31660</name>
</gene>
<dbReference type="PANTHER" id="PTHR43744">
    <property type="entry name" value="ABC TRANSPORTER PERMEASE PROTEIN MG189-RELATED-RELATED"/>
    <property type="match status" value="1"/>
</dbReference>
<evidence type="ECO:0000256" key="4">
    <source>
        <dbReference type="ARBA" id="ARBA00022692"/>
    </source>
</evidence>
<evidence type="ECO:0000256" key="2">
    <source>
        <dbReference type="ARBA" id="ARBA00022448"/>
    </source>
</evidence>
<keyword evidence="6 7" id="KW-0472">Membrane</keyword>
<evidence type="ECO:0000256" key="3">
    <source>
        <dbReference type="ARBA" id="ARBA00022475"/>
    </source>
</evidence>
<evidence type="ECO:0000256" key="6">
    <source>
        <dbReference type="ARBA" id="ARBA00023136"/>
    </source>
</evidence>
<dbReference type="Proteomes" id="UP001055091">
    <property type="component" value="Unassembled WGS sequence"/>
</dbReference>
<accession>A0A413X219</accession>
<dbReference type="InterPro" id="IPR000515">
    <property type="entry name" value="MetI-like"/>
</dbReference>
<dbReference type="GO" id="GO:0005886">
    <property type="term" value="C:plasma membrane"/>
    <property type="evidence" value="ECO:0007669"/>
    <property type="project" value="UniProtKB-SubCell"/>
</dbReference>
<dbReference type="AlphaFoldDB" id="A0A413X219"/>
<dbReference type="PANTHER" id="PTHR43744:SF12">
    <property type="entry name" value="ABC TRANSPORTER PERMEASE PROTEIN MG189-RELATED"/>
    <property type="match status" value="1"/>
</dbReference>
<name>A0A413X219_9FIRM</name>
<evidence type="ECO:0000256" key="7">
    <source>
        <dbReference type="RuleBase" id="RU363032"/>
    </source>
</evidence>
<comment type="subcellular location">
    <subcellularLocation>
        <location evidence="1 7">Cell membrane</location>
        <topology evidence="1 7">Multi-pass membrane protein</topology>
    </subcellularLocation>
</comment>
<dbReference type="GeneID" id="93151977"/>
<feature type="transmembrane region" description="Helical" evidence="7">
    <location>
        <begin position="108"/>
        <end position="129"/>
    </location>
</feature>
<dbReference type="InterPro" id="IPR035906">
    <property type="entry name" value="MetI-like_sf"/>
</dbReference>